<dbReference type="InterPro" id="IPR039422">
    <property type="entry name" value="MarR/SlyA-like"/>
</dbReference>
<organism evidence="2 3">
    <name type="scientific">Actinophytocola algeriensis</name>
    <dbReference type="NCBI Taxonomy" id="1768010"/>
    <lineage>
        <taxon>Bacteria</taxon>
        <taxon>Bacillati</taxon>
        <taxon>Actinomycetota</taxon>
        <taxon>Actinomycetes</taxon>
        <taxon>Pseudonocardiales</taxon>
        <taxon>Pseudonocardiaceae</taxon>
    </lineage>
</organism>
<keyword evidence="2" id="KW-0238">DNA-binding</keyword>
<dbReference type="GO" id="GO:0006950">
    <property type="term" value="P:response to stress"/>
    <property type="evidence" value="ECO:0007669"/>
    <property type="project" value="TreeGrafter"/>
</dbReference>
<dbReference type="SMART" id="SM00347">
    <property type="entry name" value="HTH_MARR"/>
    <property type="match status" value="1"/>
</dbReference>
<dbReference type="InterPro" id="IPR036388">
    <property type="entry name" value="WH-like_DNA-bd_sf"/>
</dbReference>
<dbReference type="AlphaFoldDB" id="A0A7W7Q5R4"/>
<dbReference type="PROSITE" id="PS50995">
    <property type="entry name" value="HTH_MARR_2"/>
    <property type="match status" value="1"/>
</dbReference>
<sequence length="169" mass="17201">MHESRLANLLGACGLAVADLTLRNVTGGLNASSAAAVVVLASGPLGGTELGRQVGLTQSAATRLVDGLVGAGLAERSPRAGRAVLVRLTPAGRAAAQDVLAARARTLREVLSALSAAERERLGVVLEKLLTSLYGDIGSADLMCRLCDRTACTADAVCPVGQAARESER</sequence>
<dbReference type="InterPro" id="IPR000835">
    <property type="entry name" value="HTH_MarR-typ"/>
</dbReference>
<dbReference type="SUPFAM" id="SSF46785">
    <property type="entry name" value="Winged helix' DNA-binding domain"/>
    <property type="match status" value="1"/>
</dbReference>
<keyword evidence="3" id="KW-1185">Reference proteome</keyword>
<dbReference type="Proteomes" id="UP000520767">
    <property type="component" value="Unassembled WGS sequence"/>
</dbReference>
<dbReference type="GO" id="GO:0003677">
    <property type="term" value="F:DNA binding"/>
    <property type="evidence" value="ECO:0007669"/>
    <property type="project" value="UniProtKB-KW"/>
</dbReference>
<name>A0A7W7Q5R4_9PSEU</name>
<accession>A0A7W7Q5R4</accession>
<gene>
    <name evidence="2" type="ORF">FHR82_003822</name>
</gene>
<reference evidence="2 3" key="1">
    <citation type="submission" date="2020-08" db="EMBL/GenBank/DDBJ databases">
        <title>Genomic Encyclopedia of Type Strains, Phase III (KMG-III): the genomes of soil and plant-associated and newly described type strains.</title>
        <authorList>
            <person name="Whitman W."/>
        </authorList>
    </citation>
    <scope>NUCLEOTIDE SEQUENCE [LARGE SCALE GENOMIC DNA]</scope>
    <source>
        <strain evidence="2 3">CECT 8960</strain>
    </source>
</reference>
<dbReference type="PANTHER" id="PTHR33164">
    <property type="entry name" value="TRANSCRIPTIONAL REGULATOR, MARR FAMILY"/>
    <property type="match status" value="1"/>
</dbReference>
<dbReference type="EMBL" id="JACHJQ010000004">
    <property type="protein sequence ID" value="MBB4907580.1"/>
    <property type="molecule type" value="Genomic_DNA"/>
</dbReference>
<evidence type="ECO:0000313" key="3">
    <source>
        <dbReference type="Proteomes" id="UP000520767"/>
    </source>
</evidence>
<dbReference type="Gene3D" id="1.10.10.10">
    <property type="entry name" value="Winged helix-like DNA-binding domain superfamily/Winged helix DNA-binding domain"/>
    <property type="match status" value="1"/>
</dbReference>
<dbReference type="InterPro" id="IPR036390">
    <property type="entry name" value="WH_DNA-bd_sf"/>
</dbReference>
<evidence type="ECO:0000313" key="2">
    <source>
        <dbReference type="EMBL" id="MBB4907580.1"/>
    </source>
</evidence>
<comment type="caution">
    <text evidence="2">The sequence shown here is derived from an EMBL/GenBank/DDBJ whole genome shotgun (WGS) entry which is preliminary data.</text>
</comment>
<protein>
    <submittedName>
        <fullName evidence="2">DNA-binding MarR family transcriptional regulator</fullName>
    </submittedName>
</protein>
<feature type="domain" description="HTH marR-type" evidence="1">
    <location>
        <begin position="3"/>
        <end position="131"/>
    </location>
</feature>
<evidence type="ECO:0000259" key="1">
    <source>
        <dbReference type="PROSITE" id="PS50995"/>
    </source>
</evidence>
<dbReference type="PANTHER" id="PTHR33164:SF99">
    <property type="entry name" value="MARR FAMILY REGULATORY PROTEIN"/>
    <property type="match status" value="1"/>
</dbReference>
<dbReference type="GO" id="GO:0003700">
    <property type="term" value="F:DNA-binding transcription factor activity"/>
    <property type="evidence" value="ECO:0007669"/>
    <property type="project" value="InterPro"/>
</dbReference>
<dbReference type="PRINTS" id="PR00598">
    <property type="entry name" value="HTHMARR"/>
</dbReference>
<proteinExistence type="predicted"/>
<dbReference type="RefSeq" id="WP_184811759.1">
    <property type="nucleotide sequence ID" value="NZ_JACHJQ010000004.1"/>
</dbReference>